<gene>
    <name evidence="1" type="ORF">ACFYXQ_03630</name>
</gene>
<sequence length="177" mass="19642">MTRYEIGTWVCADLKIGDQLGDLEIRDIEEHATAERPGDHEDMVAITLTTTGGRIQAQDYFDPIEVPAIHHIEVVLEPSGLRIRFTCTARHNSPCRQICGRCSDFGELCGCNAHSTDSDLCQLTDQANHTDLEALLHAYDGHTGPHPRSGPVSLSPTPAGRFLWRYPVHRGYNLPGR</sequence>
<evidence type="ECO:0000313" key="1">
    <source>
        <dbReference type="EMBL" id="MFF3566853.1"/>
    </source>
</evidence>
<proteinExistence type="predicted"/>
<dbReference type="RefSeq" id="WP_387402527.1">
    <property type="nucleotide sequence ID" value="NZ_JBIAQY010000001.1"/>
</dbReference>
<comment type="caution">
    <text evidence="1">The sequence shown here is derived from an EMBL/GenBank/DDBJ whole genome shotgun (WGS) entry which is preliminary data.</text>
</comment>
<keyword evidence="2" id="KW-1185">Reference proteome</keyword>
<evidence type="ECO:0000313" key="2">
    <source>
        <dbReference type="Proteomes" id="UP001601992"/>
    </source>
</evidence>
<evidence type="ECO:0008006" key="3">
    <source>
        <dbReference type="Google" id="ProtNLM"/>
    </source>
</evidence>
<name>A0ABW6RS88_9NOCA</name>
<accession>A0ABW6RS88</accession>
<protein>
    <recommendedName>
        <fullName evidence="3">Immunity protein 50</fullName>
    </recommendedName>
</protein>
<reference evidence="1 2" key="1">
    <citation type="submission" date="2024-10" db="EMBL/GenBank/DDBJ databases">
        <title>The Natural Products Discovery Center: Release of the First 8490 Sequenced Strains for Exploring Actinobacteria Biosynthetic Diversity.</title>
        <authorList>
            <person name="Kalkreuter E."/>
            <person name="Kautsar S.A."/>
            <person name="Yang D."/>
            <person name="Bader C.D."/>
            <person name="Teijaro C.N."/>
            <person name="Fluegel L."/>
            <person name="Davis C.M."/>
            <person name="Simpson J.R."/>
            <person name="Lauterbach L."/>
            <person name="Steele A.D."/>
            <person name="Gui C."/>
            <person name="Meng S."/>
            <person name="Li G."/>
            <person name="Viehrig K."/>
            <person name="Ye F."/>
            <person name="Su P."/>
            <person name="Kiefer A.F."/>
            <person name="Nichols A."/>
            <person name="Cepeda A.J."/>
            <person name="Yan W."/>
            <person name="Fan B."/>
            <person name="Jiang Y."/>
            <person name="Adhikari A."/>
            <person name="Zheng C.-J."/>
            <person name="Schuster L."/>
            <person name="Cowan T.M."/>
            <person name="Smanski M.J."/>
            <person name="Chevrette M.G."/>
            <person name="De Carvalho L.P.S."/>
            <person name="Shen B."/>
        </authorList>
    </citation>
    <scope>NUCLEOTIDE SEQUENCE [LARGE SCALE GENOMIC DNA]</scope>
    <source>
        <strain evidence="1 2">NPDC002593</strain>
    </source>
</reference>
<organism evidence="1 2">
    <name type="scientific">Nocardia jiangxiensis</name>
    <dbReference type="NCBI Taxonomy" id="282685"/>
    <lineage>
        <taxon>Bacteria</taxon>
        <taxon>Bacillati</taxon>
        <taxon>Actinomycetota</taxon>
        <taxon>Actinomycetes</taxon>
        <taxon>Mycobacteriales</taxon>
        <taxon>Nocardiaceae</taxon>
        <taxon>Nocardia</taxon>
    </lineage>
</organism>
<dbReference type="Proteomes" id="UP001601992">
    <property type="component" value="Unassembled WGS sequence"/>
</dbReference>
<dbReference type="EMBL" id="JBIAQY010000001">
    <property type="protein sequence ID" value="MFF3566853.1"/>
    <property type="molecule type" value="Genomic_DNA"/>
</dbReference>